<comment type="caution">
    <text evidence="8">The sequence shown here is derived from an EMBL/GenBank/DDBJ whole genome shotgun (WGS) entry which is preliminary data.</text>
</comment>
<feature type="DNA-binding region" description="OmpR/PhoB-type" evidence="6">
    <location>
        <begin position="7"/>
        <end position="105"/>
    </location>
</feature>
<evidence type="ECO:0000313" key="9">
    <source>
        <dbReference type="Proteomes" id="UP000748108"/>
    </source>
</evidence>
<dbReference type="InterPro" id="IPR016032">
    <property type="entry name" value="Sig_transdc_resp-reg_C-effctor"/>
</dbReference>
<keyword evidence="2" id="KW-0902">Two-component regulatory system</keyword>
<evidence type="ECO:0000259" key="7">
    <source>
        <dbReference type="PROSITE" id="PS51755"/>
    </source>
</evidence>
<dbReference type="InterPro" id="IPR039420">
    <property type="entry name" value="WalR-like"/>
</dbReference>
<accession>A0A947GC25</accession>
<proteinExistence type="predicted"/>
<dbReference type="GO" id="GO:0006355">
    <property type="term" value="P:regulation of DNA-templated transcription"/>
    <property type="evidence" value="ECO:0007669"/>
    <property type="project" value="InterPro"/>
</dbReference>
<evidence type="ECO:0000256" key="3">
    <source>
        <dbReference type="ARBA" id="ARBA00023015"/>
    </source>
</evidence>
<evidence type="ECO:0000256" key="1">
    <source>
        <dbReference type="ARBA" id="ARBA00022553"/>
    </source>
</evidence>
<dbReference type="GO" id="GO:0000976">
    <property type="term" value="F:transcription cis-regulatory region binding"/>
    <property type="evidence" value="ECO:0007669"/>
    <property type="project" value="TreeGrafter"/>
</dbReference>
<evidence type="ECO:0000313" key="8">
    <source>
        <dbReference type="EMBL" id="MBT9282699.1"/>
    </source>
</evidence>
<dbReference type="InterPro" id="IPR001867">
    <property type="entry name" value="OmpR/PhoB-type_DNA-bd"/>
</dbReference>
<dbReference type="PROSITE" id="PS51755">
    <property type="entry name" value="OMPR_PHOB"/>
    <property type="match status" value="1"/>
</dbReference>
<dbReference type="Proteomes" id="UP000748108">
    <property type="component" value="Unassembled WGS sequence"/>
</dbReference>
<dbReference type="PANTHER" id="PTHR48111:SF40">
    <property type="entry name" value="PHOSPHATE REGULON TRANSCRIPTIONAL REGULATORY PROTEIN PHOB"/>
    <property type="match status" value="1"/>
</dbReference>
<dbReference type="SMART" id="SM00862">
    <property type="entry name" value="Trans_reg_C"/>
    <property type="match status" value="1"/>
</dbReference>
<dbReference type="Pfam" id="PF00486">
    <property type="entry name" value="Trans_reg_C"/>
    <property type="match status" value="1"/>
</dbReference>
<sequence>MARQAVPAVLVVRDVRVDVPGVRVWRGGQPVALSPREFDLLVFLLNNAGRVVSREEILDGVWGKDAFVEPNIVEVYVRYLRQKLERPGEPPPIETIRKKGYVVRP</sequence>
<evidence type="ECO:0000256" key="2">
    <source>
        <dbReference type="ARBA" id="ARBA00023012"/>
    </source>
</evidence>
<gene>
    <name evidence="8" type="ORF">KM312_08695</name>
</gene>
<dbReference type="GO" id="GO:0032993">
    <property type="term" value="C:protein-DNA complex"/>
    <property type="evidence" value="ECO:0007669"/>
    <property type="project" value="TreeGrafter"/>
</dbReference>
<dbReference type="SUPFAM" id="SSF46894">
    <property type="entry name" value="C-terminal effector domain of the bipartite response regulators"/>
    <property type="match status" value="1"/>
</dbReference>
<name>A0A947GC25_HYDSH</name>
<dbReference type="CDD" id="cd00383">
    <property type="entry name" value="trans_reg_C"/>
    <property type="match status" value="1"/>
</dbReference>
<keyword evidence="3" id="KW-0805">Transcription regulation</keyword>
<organism evidence="8 9">
    <name type="scientific">Hydrogenibacillus schlegelii</name>
    <name type="common">Bacillus schlegelii</name>
    <dbReference type="NCBI Taxonomy" id="1484"/>
    <lineage>
        <taxon>Bacteria</taxon>
        <taxon>Bacillati</taxon>
        <taxon>Bacillota</taxon>
        <taxon>Bacilli</taxon>
        <taxon>Bacillales</taxon>
        <taxon>Bacillales Family X. Incertae Sedis</taxon>
        <taxon>Hydrogenibacillus</taxon>
    </lineage>
</organism>
<dbReference type="EMBL" id="JAHHQF010000065">
    <property type="protein sequence ID" value="MBT9282699.1"/>
    <property type="molecule type" value="Genomic_DNA"/>
</dbReference>
<keyword evidence="1" id="KW-0597">Phosphoprotein</keyword>
<keyword evidence="4 6" id="KW-0238">DNA-binding</keyword>
<dbReference type="PANTHER" id="PTHR48111">
    <property type="entry name" value="REGULATOR OF RPOS"/>
    <property type="match status" value="1"/>
</dbReference>
<protein>
    <submittedName>
        <fullName evidence="8">Winged helix-turn-helix domain-containing protein</fullName>
    </submittedName>
</protein>
<dbReference type="GO" id="GO:0000156">
    <property type="term" value="F:phosphorelay response regulator activity"/>
    <property type="evidence" value="ECO:0007669"/>
    <property type="project" value="TreeGrafter"/>
</dbReference>
<evidence type="ECO:0000256" key="5">
    <source>
        <dbReference type="ARBA" id="ARBA00023163"/>
    </source>
</evidence>
<dbReference type="Gene3D" id="1.10.10.10">
    <property type="entry name" value="Winged helix-like DNA-binding domain superfamily/Winged helix DNA-binding domain"/>
    <property type="match status" value="1"/>
</dbReference>
<evidence type="ECO:0000256" key="4">
    <source>
        <dbReference type="ARBA" id="ARBA00023125"/>
    </source>
</evidence>
<keyword evidence="5" id="KW-0804">Transcription</keyword>
<reference evidence="8" key="1">
    <citation type="journal article" date="2021" name="Microbiology">
        <title>Metagenomic Analysis of the Microbial Community in the Underground Coal Fire Area (Kemerovo Region, Russia) Revealed Predominance of Thermophilic Members of the Phyla Deinococcus-thermus, Aquificae, and Firmicutes.</title>
        <authorList>
            <person name="Kadnikov V."/>
            <person name="Mardanov A.V."/>
            <person name="Beletsky A.V."/>
            <person name="Karnachuk O.V."/>
            <person name="Ravin N.V."/>
        </authorList>
    </citation>
    <scope>NUCLEOTIDE SEQUENCE</scope>
    <source>
        <strain evidence="8">RBS10-49</strain>
    </source>
</reference>
<evidence type="ECO:0000256" key="6">
    <source>
        <dbReference type="PROSITE-ProRule" id="PRU01091"/>
    </source>
</evidence>
<feature type="domain" description="OmpR/PhoB-type" evidence="7">
    <location>
        <begin position="7"/>
        <end position="105"/>
    </location>
</feature>
<dbReference type="AlphaFoldDB" id="A0A947GC25"/>
<dbReference type="InterPro" id="IPR036388">
    <property type="entry name" value="WH-like_DNA-bd_sf"/>
</dbReference>
<dbReference type="GO" id="GO:0005829">
    <property type="term" value="C:cytosol"/>
    <property type="evidence" value="ECO:0007669"/>
    <property type="project" value="TreeGrafter"/>
</dbReference>